<feature type="transmembrane region" description="Helical" evidence="1">
    <location>
        <begin position="41"/>
        <end position="62"/>
    </location>
</feature>
<evidence type="ECO:0000259" key="2">
    <source>
        <dbReference type="Pfam" id="PF01551"/>
    </source>
</evidence>
<accession>A0A968GFC9</accession>
<keyword evidence="1" id="KW-0472">Membrane</keyword>
<evidence type="ECO:0000313" key="3">
    <source>
        <dbReference type="EMBL" id="NIZ68806.1"/>
    </source>
</evidence>
<dbReference type="PANTHER" id="PTHR21666:SF270">
    <property type="entry name" value="MUREIN HYDROLASE ACTIVATOR ENVC"/>
    <property type="match status" value="1"/>
</dbReference>
<sequence>MALPVDSFLRPKRKSPVKEKRWRTLPKTQHANIATIFRASYFHGAVLLSSLAIIGVGLILFVQAQRYVAPPALFLMEASLELPLLDFELRERMGSQQSVVLVNPIHQGLYYTAVLGEGIGISSLAQRYALSIGTLLSFNGLQTLEESAHFEVVKLPFMDGLMVDLGRERTLRWVAKHYKVDEDLLRSANYINSERESVEGSIFIPHRQMSATKLKRMIGNTFIYPVFGSLKEVYGHNMDQLTGLDRYASGVLFQTKPESPVYFIGDGIIIESGYHHKLGYYIVAKHQEYIGFYGNLASPSTHRLDSSIKQGDLVGQVASDGRHGQFYFSLLRGGNAIDPLPLLH</sequence>
<dbReference type="InterPro" id="IPR011055">
    <property type="entry name" value="Dup_hybrid_motif"/>
</dbReference>
<keyword evidence="1" id="KW-0812">Transmembrane</keyword>
<dbReference type="SUPFAM" id="SSF51261">
    <property type="entry name" value="Duplicated hybrid motif"/>
    <property type="match status" value="1"/>
</dbReference>
<dbReference type="InterPro" id="IPR016047">
    <property type="entry name" value="M23ase_b-sheet_dom"/>
</dbReference>
<feature type="domain" description="M23ase beta-sheet core" evidence="2">
    <location>
        <begin position="248"/>
        <end position="339"/>
    </location>
</feature>
<dbReference type="RefSeq" id="WP_167694923.1">
    <property type="nucleotide sequence ID" value="NZ_CP118181.1"/>
</dbReference>
<keyword evidence="4" id="KW-1185">Reference proteome</keyword>
<dbReference type="Gene3D" id="2.70.70.10">
    <property type="entry name" value="Glucose Permease (Domain IIA)"/>
    <property type="match status" value="1"/>
</dbReference>
<dbReference type="InterPro" id="IPR050570">
    <property type="entry name" value="Cell_wall_metabolism_enzyme"/>
</dbReference>
<protein>
    <submittedName>
        <fullName evidence="3">M23 family metallopeptidase</fullName>
    </submittedName>
</protein>
<gene>
    <name evidence="3" type="ORF">HCT48_01040</name>
</gene>
<name>A0A968GFC9_9SPIO</name>
<reference evidence="3" key="1">
    <citation type="submission" date="2020-03" db="EMBL/GenBank/DDBJ databases">
        <title>Spirochaetal bacteria isolated from arthropods constitute a novel genus Entomospira genus novum within the order Spirochaetales.</title>
        <authorList>
            <person name="Grana-Miraglia L."/>
            <person name="Sikutova S."/>
            <person name="Fingerle V."/>
            <person name="Sing A."/>
            <person name="Castillo-Ramirez S."/>
            <person name="Margos G."/>
            <person name="Rudolf I."/>
        </authorList>
    </citation>
    <scope>NUCLEOTIDE SEQUENCE</scope>
    <source>
        <strain evidence="3">BR149</strain>
    </source>
</reference>
<keyword evidence="1" id="KW-1133">Transmembrane helix</keyword>
<organism evidence="3 4">
    <name type="scientific">Entomospira culicis</name>
    <dbReference type="NCBI Taxonomy" id="2719989"/>
    <lineage>
        <taxon>Bacteria</taxon>
        <taxon>Pseudomonadati</taxon>
        <taxon>Spirochaetota</taxon>
        <taxon>Spirochaetia</taxon>
        <taxon>Spirochaetales</taxon>
        <taxon>Spirochaetaceae</taxon>
        <taxon>Entomospira</taxon>
    </lineage>
</organism>
<dbReference type="Proteomes" id="UP000778951">
    <property type="component" value="Unassembled WGS sequence"/>
</dbReference>
<comment type="caution">
    <text evidence="3">The sequence shown here is derived from an EMBL/GenBank/DDBJ whole genome shotgun (WGS) entry which is preliminary data.</text>
</comment>
<evidence type="ECO:0000256" key="1">
    <source>
        <dbReference type="SAM" id="Phobius"/>
    </source>
</evidence>
<dbReference type="AlphaFoldDB" id="A0A968GFC9"/>
<dbReference type="GO" id="GO:0004222">
    <property type="term" value="F:metalloendopeptidase activity"/>
    <property type="evidence" value="ECO:0007669"/>
    <property type="project" value="TreeGrafter"/>
</dbReference>
<evidence type="ECO:0000313" key="4">
    <source>
        <dbReference type="Proteomes" id="UP000778951"/>
    </source>
</evidence>
<dbReference type="PANTHER" id="PTHR21666">
    <property type="entry name" value="PEPTIDASE-RELATED"/>
    <property type="match status" value="1"/>
</dbReference>
<dbReference type="CDD" id="cd12797">
    <property type="entry name" value="M23_peptidase"/>
    <property type="match status" value="1"/>
</dbReference>
<dbReference type="EMBL" id="JAATLM010000001">
    <property type="protein sequence ID" value="NIZ68806.1"/>
    <property type="molecule type" value="Genomic_DNA"/>
</dbReference>
<dbReference type="Pfam" id="PF01551">
    <property type="entry name" value="Peptidase_M23"/>
    <property type="match status" value="1"/>
</dbReference>
<proteinExistence type="predicted"/>